<protein>
    <recommendedName>
        <fullName evidence="3">Nuclear transport factor 2 family protein</fullName>
    </recommendedName>
</protein>
<evidence type="ECO:0000313" key="2">
    <source>
        <dbReference type="Proteomes" id="UP000471120"/>
    </source>
</evidence>
<accession>A0A6P2CHY0</accession>
<proteinExistence type="predicted"/>
<dbReference type="AlphaFoldDB" id="A0A6P2CHY0"/>
<reference evidence="1 2" key="1">
    <citation type="submission" date="2018-07" db="EMBL/GenBank/DDBJ databases">
        <title>Genome sequence of Rhodococcus rhodnii ATCC 35071 from Rhodnius prolixus.</title>
        <authorList>
            <person name="Patel V."/>
            <person name="Vogel K.J."/>
        </authorList>
    </citation>
    <scope>NUCLEOTIDE SEQUENCE [LARGE SCALE GENOMIC DNA]</scope>
    <source>
        <strain evidence="1 2">ATCC 35071</strain>
    </source>
</reference>
<evidence type="ECO:0000313" key="1">
    <source>
        <dbReference type="EMBL" id="TXG92225.1"/>
    </source>
</evidence>
<evidence type="ECO:0008006" key="3">
    <source>
        <dbReference type="Google" id="ProtNLM"/>
    </source>
</evidence>
<comment type="caution">
    <text evidence="1">The sequence shown here is derived from an EMBL/GenBank/DDBJ whole genome shotgun (WGS) entry which is preliminary data.</text>
</comment>
<organism evidence="1 2">
    <name type="scientific">Rhodococcus rhodnii</name>
    <dbReference type="NCBI Taxonomy" id="38312"/>
    <lineage>
        <taxon>Bacteria</taxon>
        <taxon>Bacillati</taxon>
        <taxon>Actinomycetota</taxon>
        <taxon>Actinomycetes</taxon>
        <taxon>Mycobacteriales</taxon>
        <taxon>Nocardiaceae</taxon>
        <taxon>Rhodococcus</taxon>
    </lineage>
</organism>
<dbReference type="EMBL" id="QRCM01000001">
    <property type="protein sequence ID" value="TXG92225.1"/>
    <property type="molecule type" value="Genomic_DNA"/>
</dbReference>
<sequence length="89" mass="10326">MREACRDWILDQLTSPGSAQFGEMELTEKTREIWNEDMTERLTFTHTVSSWVDSQNSFGALVRTNFGCDMRYDPETGKGDAIWRITDDK</sequence>
<name>A0A6P2CHY0_9NOCA</name>
<gene>
    <name evidence="1" type="ORF">DW322_21240</name>
</gene>
<dbReference type="Proteomes" id="UP000471120">
    <property type="component" value="Unassembled WGS sequence"/>
</dbReference>